<comment type="caution">
    <text evidence="1">The sequence shown here is derived from an EMBL/GenBank/DDBJ whole genome shotgun (WGS) entry which is preliminary data.</text>
</comment>
<evidence type="ECO:0000313" key="1">
    <source>
        <dbReference type="EMBL" id="KFJ02641.1"/>
    </source>
</evidence>
<dbReference type="RefSeq" id="WP_029576385.1">
    <property type="nucleotide sequence ID" value="NZ_JGZT01000006.1"/>
</dbReference>
<reference evidence="1 2" key="1">
    <citation type="submission" date="2014-03" db="EMBL/GenBank/DDBJ databases">
        <title>Genomics of Bifidobacteria.</title>
        <authorList>
            <person name="Ventura M."/>
            <person name="Milani C."/>
            <person name="Lugli G.A."/>
        </authorList>
    </citation>
    <scope>NUCLEOTIDE SEQUENCE [LARGE SCALE GENOMIC DNA]</scope>
    <source>
        <strain evidence="1 2">LMG 21395</strain>
    </source>
</reference>
<dbReference type="AlphaFoldDB" id="A0A087E4E0"/>
<dbReference type="Proteomes" id="UP000029003">
    <property type="component" value="Unassembled WGS sequence"/>
</dbReference>
<sequence length="100" mass="10910">MMEQVIVYRPDGTPDHGLTRVGAVNALIAPTTPTSQPGATSEGQSTGCTLYIRWNGNWPDIHAGDTLGVRGHRYRLRREPVQWVDANSTPKGTVITLETP</sequence>
<accession>A0A087E4E0</accession>
<protein>
    <recommendedName>
        <fullName evidence="3">Phage protein</fullName>
    </recommendedName>
</protein>
<evidence type="ECO:0008006" key="3">
    <source>
        <dbReference type="Google" id="ProtNLM"/>
    </source>
</evidence>
<evidence type="ECO:0000313" key="2">
    <source>
        <dbReference type="Proteomes" id="UP000029003"/>
    </source>
</evidence>
<proteinExistence type="predicted"/>
<organism evidence="1 2">
    <name type="scientific">Bifidobacterium thermacidophilum subsp. thermacidophilum</name>
    <dbReference type="NCBI Taxonomy" id="79262"/>
    <lineage>
        <taxon>Bacteria</taxon>
        <taxon>Bacillati</taxon>
        <taxon>Actinomycetota</taxon>
        <taxon>Actinomycetes</taxon>
        <taxon>Bifidobacteriales</taxon>
        <taxon>Bifidobacteriaceae</taxon>
        <taxon>Bifidobacterium</taxon>
    </lineage>
</organism>
<dbReference type="EMBL" id="JGZT01000006">
    <property type="protein sequence ID" value="KFJ02641.1"/>
    <property type="molecule type" value="Genomic_DNA"/>
</dbReference>
<gene>
    <name evidence="1" type="ORF">THER5_1104</name>
</gene>
<name>A0A087E4E0_9BIFI</name>